<proteinExistence type="predicted"/>
<keyword evidence="2" id="KW-1185">Reference proteome</keyword>
<organism evidence="1 2">
    <name type="scientific">Smallanthus sonchifolius</name>
    <dbReference type="NCBI Taxonomy" id="185202"/>
    <lineage>
        <taxon>Eukaryota</taxon>
        <taxon>Viridiplantae</taxon>
        <taxon>Streptophyta</taxon>
        <taxon>Embryophyta</taxon>
        <taxon>Tracheophyta</taxon>
        <taxon>Spermatophyta</taxon>
        <taxon>Magnoliopsida</taxon>
        <taxon>eudicotyledons</taxon>
        <taxon>Gunneridae</taxon>
        <taxon>Pentapetalae</taxon>
        <taxon>asterids</taxon>
        <taxon>campanulids</taxon>
        <taxon>Asterales</taxon>
        <taxon>Asteraceae</taxon>
        <taxon>Asteroideae</taxon>
        <taxon>Heliantheae alliance</taxon>
        <taxon>Millerieae</taxon>
        <taxon>Smallanthus</taxon>
    </lineage>
</organism>
<evidence type="ECO:0000313" key="2">
    <source>
        <dbReference type="Proteomes" id="UP001056120"/>
    </source>
</evidence>
<dbReference type="EMBL" id="CM042018">
    <property type="protein sequence ID" value="KAI3829045.1"/>
    <property type="molecule type" value="Genomic_DNA"/>
</dbReference>
<reference evidence="1 2" key="2">
    <citation type="journal article" date="2022" name="Mol. Ecol. Resour.">
        <title>The genomes of chicory, endive, great burdock and yacon provide insights into Asteraceae paleo-polyploidization history and plant inulin production.</title>
        <authorList>
            <person name="Fan W."/>
            <person name="Wang S."/>
            <person name="Wang H."/>
            <person name="Wang A."/>
            <person name="Jiang F."/>
            <person name="Liu H."/>
            <person name="Zhao H."/>
            <person name="Xu D."/>
            <person name="Zhang Y."/>
        </authorList>
    </citation>
    <scope>NUCLEOTIDE SEQUENCE [LARGE SCALE GENOMIC DNA]</scope>
    <source>
        <strain evidence="2">cv. Yunnan</strain>
        <tissue evidence="1">Leaves</tissue>
    </source>
</reference>
<comment type="caution">
    <text evidence="1">The sequence shown here is derived from an EMBL/GenBank/DDBJ whole genome shotgun (WGS) entry which is preliminary data.</text>
</comment>
<protein>
    <submittedName>
        <fullName evidence="1">Uncharacterized protein</fullName>
    </submittedName>
</protein>
<gene>
    <name evidence="1" type="ORF">L1987_03159</name>
</gene>
<reference evidence="2" key="1">
    <citation type="journal article" date="2022" name="Mol. Ecol. Resour.">
        <title>The genomes of chicory, endive, great burdock and yacon provide insights into Asteraceae palaeo-polyploidization history and plant inulin production.</title>
        <authorList>
            <person name="Fan W."/>
            <person name="Wang S."/>
            <person name="Wang H."/>
            <person name="Wang A."/>
            <person name="Jiang F."/>
            <person name="Liu H."/>
            <person name="Zhao H."/>
            <person name="Xu D."/>
            <person name="Zhang Y."/>
        </authorList>
    </citation>
    <scope>NUCLEOTIDE SEQUENCE [LARGE SCALE GENOMIC DNA]</scope>
    <source>
        <strain evidence="2">cv. Yunnan</strain>
    </source>
</reference>
<name>A0ACB9KA00_9ASTR</name>
<sequence>MFQGKMKKQKRIQETQMNPFDFVSEEIVFAILDCLFDRKPFSLVSKTFYAIESRHRRTLKPFPRTTSDHHQLKRLLNRYPSVTHLDLSLCPRVTDSCLSHLSNSCLKSIDLSRSKLFTHVGLSNLVSKCANLVDIDLSNGVHLNDTAAAAVASCGSLERLCLSRCKALSLIYPLNSKVKTTTLVVDPSCLGNAKNRGVGGR</sequence>
<accession>A0ACB9KA00</accession>
<dbReference type="Proteomes" id="UP001056120">
    <property type="component" value="Linkage Group LG01"/>
</dbReference>
<evidence type="ECO:0000313" key="1">
    <source>
        <dbReference type="EMBL" id="KAI3829045.1"/>
    </source>
</evidence>